<accession>Q0APP9</accession>
<dbReference type="GO" id="GO:0030001">
    <property type="term" value="P:metal ion transport"/>
    <property type="evidence" value="ECO:0007669"/>
    <property type="project" value="UniProtKB-ARBA"/>
</dbReference>
<feature type="transmembrane region" description="Helical" evidence="8">
    <location>
        <begin position="266"/>
        <end position="285"/>
    </location>
</feature>
<evidence type="ECO:0000256" key="8">
    <source>
        <dbReference type="SAM" id="Phobius"/>
    </source>
</evidence>
<feature type="transmembrane region" description="Helical" evidence="8">
    <location>
        <begin position="12"/>
        <end position="31"/>
    </location>
</feature>
<dbReference type="InterPro" id="IPR003445">
    <property type="entry name" value="Cat_transpt"/>
</dbReference>
<dbReference type="PANTHER" id="PTHR32024">
    <property type="entry name" value="TRK SYSTEM POTASSIUM UPTAKE PROTEIN TRKG-RELATED"/>
    <property type="match status" value="1"/>
</dbReference>
<keyword evidence="7 8" id="KW-0472">Membrane</keyword>
<feature type="transmembrane region" description="Helical" evidence="8">
    <location>
        <begin position="375"/>
        <end position="397"/>
    </location>
</feature>
<dbReference type="GO" id="GO:0008324">
    <property type="term" value="F:monoatomic cation transmembrane transporter activity"/>
    <property type="evidence" value="ECO:0007669"/>
    <property type="project" value="InterPro"/>
</dbReference>
<evidence type="ECO:0000313" key="10">
    <source>
        <dbReference type="Proteomes" id="UP000001964"/>
    </source>
</evidence>
<feature type="transmembrane region" description="Helical" evidence="8">
    <location>
        <begin position="70"/>
        <end position="91"/>
    </location>
</feature>
<protein>
    <submittedName>
        <fullName evidence="9">Cation transporter</fullName>
    </submittedName>
</protein>
<dbReference type="eggNOG" id="COG0168">
    <property type="taxonomic scope" value="Bacteria"/>
</dbReference>
<dbReference type="Proteomes" id="UP000001964">
    <property type="component" value="Chromosome"/>
</dbReference>
<evidence type="ECO:0000313" key="9">
    <source>
        <dbReference type="EMBL" id="ABI65738.1"/>
    </source>
</evidence>
<feature type="transmembrane region" description="Helical" evidence="8">
    <location>
        <begin position="126"/>
        <end position="151"/>
    </location>
</feature>
<evidence type="ECO:0000256" key="4">
    <source>
        <dbReference type="ARBA" id="ARBA00022692"/>
    </source>
</evidence>
<keyword evidence="5 8" id="KW-1133">Transmembrane helix</keyword>
<feature type="transmembrane region" description="Helical" evidence="8">
    <location>
        <begin position="37"/>
        <end position="58"/>
    </location>
</feature>
<dbReference type="HOGENOM" id="CLU_030708_0_2_5"/>
<evidence type="ECO:0000256" key="7">
    <source>
        <dbReference type="ARBA" id="ARBA00023136"/>
    </source>
</evidence>
<organism evidence="9 10">
    <name type="scientific">Maricaulis maris (strain MCS10)</name>
    <name type="common">Caulobacter maris</name>
    <dbReference type="NCBI Taxonomy" id="394221"/>
    <lineage>
        <taxon>Bacteria</taxon>
        <taxon>Pseudomonadati</taxon>
        <taxon>Pseudomonadota</taxon>
        <taxon>Alphaproteobacteria</taxon>
        <taxon>Maricaulales</taxon>
        <taxon>Maricaulaceae</taxon>
        <taxon>Maricaulis</taxon>
    </lineage>
</organism>
<gene>
    <name evidence="9" type="ordered locus">Mmar10_1446</name>
</gene>
<keyword evidence="4 8" id="KW-0812">Transmembrane</keyword>
<feature type="transmembrane region" description="Helical" evidence="8">
    <location>
        <begin position="441"/>
        <end position="464"/>
    </location>
</feature>
<dbReference type="STRING" id="394221.Mmar10_1446"/>
<dbReference type="Pfam" id="PF02386">
    <property type="entry name" value="TrkH"/>
    <property type="match status" value="2"/>
</dbReference>
<reference evidence="9 10" key="1">
    <citation type="submission" date="2006-08" db="EMBL/GenBank/DDBJ databases">
        <title>Complete sequence of Maricaulis maris MCS10.</title>
        <authorList>
            <consortium name="US DOE Joint Genome Institute"/>
            <person name="Copeland A."/>
            <person name="Lucas S."/>
            <person name="Lapidus A."/>
            <person name="Barry K."/>
            <person name="Detter J.C."/>
            <person name="Glavina del Rio T."/>
            <person name="Hammon N."/>
            <person name="Israni S."/>
            <person name="Dalin E."/>
            <person name="Tice H."/>
            <person name="Pitluck S."/>
            <person name="Saunders E."/>
            <person name="Brettin T."/>
            <person name="Bruce D."/>
            <person name="Han C."/>
            <person name="Tapia R."/>
            <person name="Gilna P."/>
            <person name="Schmutz J."/>
            <person name="Larimer F."/>
            <person name="Land M."/>
            <person name="Hauser L."/>
            <person name="Kyrpides N."/>
            <person name="Mikhailova N."/>
            <person name="Viollier P."/>
            <person name="Stephens C."/>
            <person name="Richardson P."/>
        </authorList>
    </citation>
    <scope>NUCLEOTIDE SEQUENCE [LARGE SCALE GENOMIC DNA]</scope>
    <source>
        <strain evidence="9 10">MCS10</strain>
    </source>
</reference>
<sequence precursor="true">MTPVAFLRPLGALWVLLAGVALIAAFVAAAIGETHLAPLFGTTALIAFIPGIFILSATRGLRSKASALDALGLALLSWITAPAMAALPFWLTGYFDPIDAVFEAYSAVTTTGATLLPADELPRSLIFWRAILAWLGGYATLLLAIGIFAALDRDVPAIRKSALLTLRSDDVFSHLPLAAKRVGIVYATLTSLVWLGLLFGGNGLFDSTVLSMSAISTSGYTVEDGGLLATIGPISTFWVVIGCLVGSLNIALFWDVLRDRSVLRDPDIAGIAALIIGLAAFFILARPGAPFSDVIDAAFIVSTSGFSAGGGVIPALAASIFVVLIGGSAASTTGGIKVSRILLLWKRMGAELAILSDPRSVVPVSFRGRRVRETALVGVWSYVLAFVAAIGFGTMALTATGLDFETAFIAMAASLANIGPMLDQSQPLASWTQIPDQSKPILISAMILGRLEVLAAVAAVWAIFIRK</sequence>
<dbReference type="OrthoDB" id="7629000at2"/>
<feature type="transmembrane region" description="Helical" evidence="8">
    <location>
        <begin position="305"/>
        <end position="330"/>
    </location>
</feature>
<dbReference type="EMBL" id="CP000449">
    <property type="protein sequence ID" value="ABI65738.1"/>
    <property type="molecule type" value="Genomic_DNA"/>
</dbReference>
<evidence type="ECO:0000256" key="5">
    <source>
        <dbReference type="ARBA" id="ARBA00022989"/>
    </source>
</evidence>
<feature type="transmembrane region" description="Helical" evidence="8">
    <location>
        <begin position="184"/>
        <end position="205"/>
    </location>
</feature>
<proteinExistence type="predicted"/>
<feature type="transmembrane region" description="Helical" evidence="8">
    <location>
        <begin position="225"/>
        <end position="254"/>
    </location>
</feature>
<keyword evidence="2" id="KW-0813">Transport</keyword>
<evidence type="ECO:0000256" key="1">
    <source>
        <dbReference type="ARBA" id="ARBA00004651"/>
    </source>
</evidence>
<dbReference type="RefSeq" id="WP_011643385.1">
    <property type="nucleotide sequence ID" value="NC_008347.1"/>
</dbReference>
<keyword evidence="6" id="KW-0406">Ion transport</keyword>
<dbReference type="GO" id="GO:0005886">
    <property type="term" value="C:plasma membrane"/>
    <property type="evidence" value="ECO:0007669"/>
    <property type="project" value="UniProtKB-SubCell"/>
</dbReference>
<dbReference type="AlphaFoldDB" id="Q0APP9"/>
<dbReference type="PANTHER" id="PTHR32024:SF3">
    <property type="entry name" value="TRK SYSTEM POTASSIUM UPTAKE PROTEIN"/>
    <property type="match status" value="1"/>
</dbReference>
<keyword evidence="10" id="KW-1185">Reference proteome</keyword>
<evidence type="ECO:0000256" key="2">
    <source>
        <dbReference type="ARBA" id="ARBA00022448"/>
    </source>
</evidence>
<dbReference type="KEGG" id="mmr:Mmar10_1446"/>
<name>Q0APP9_MARMM</name>
<evidence type="ECO:0000256" key="3">
    <source>
        <dbReference type="ARBA" id="ARBA00022475"/>
    </source>
</evidence>
<evidence type="ECO:0000256" key="6">
    <source>
        <dbReference type="ARBA" id="ARBA00023065"/>
    </source>
</evidence>
<comment type="subcellular location">
    <subcellularLocation>
        <location evidence="1">Cell membrane</location>
        <topology evidence="1">Multi-pass membrane protein</topology>
    </subcellularLocation>
</comment>
<keyword evidence="3" id="KW-1003">Cell membrane</keyword>